<dbReference type="SUPFAM" id="SSF48371">
    <property type="entry name" value="ARM repeat"/>
    <property type="match status" value="1"/>
</dbReference>
<protein>
    <recommendedName>
        <fullName evidence="5">Adenylosuccinate lyase</fullName>
    </recommendedName>
</protein>
<dbReference type="InterPro" id="IPR016024">
    <property type="entry name" value="ARM-type_fold"/>
</dbReference>
<organism evidence="2 3">
    <name type="scientific">Mucilaginibacter phyllosphaerae</name>
    <dbReference type="NCBI Taxonomy" id="1812349"/>
    <lineage>
        <taxon>Bacteria</taxon>
        <taxon>Pseudomonadati</taxon>
        <taxon>Bacteroidota</taxon>
        <taxon>Sphingobacteriia</taxon>
        <taxon>Sphingobacteriales</taxon>
        <taxon>Sphingobacteriaceae</taxon>
        <taxon>Mucilaginibacter</taxon>
    </lineage>
</organism>
<reference evidence="2" key="2">
    <citation type="submission" date="2019-03" db="EMBL/GenBank/DDBJ databases">
        <authorList>
            <person name="Yan Y.-Q."/>
            <person name="Du Z.-J."/>
        </authorList>
    </citation>
    <scope>NUCLEOTIDE SEQUENCE</scope>
    <source>
        <strain evidence="2">PP-F2FG21</strain>
    </source>
</reference>
<reference evidence="1 4" key="3">
    <citation type="submission" date="2020-08" db="EMBL/GenBank/DDBJ databases">
        <title>Genomic Encyclopedia of Type Strains, Phase IV (KMG-IV): sequencing the most valuable type-strain genomes for metagenomic binning, comparative biology and taxonomic classification.</title>
        <authorList>
            <person name="Goeker M."/>
        </authorList>
    </citation>
    <scope>NUCLEOTIDE SEQUENCE [LARGE SCALE GENOMIC DNA]</scope>
    <source>
        <strain evidence="1 4">DSM 100995</strain>
    </source>
</reference>
<dbReference type="EMBL" id="JACIEG010000003">
    <property type="protein sequence ID" value="MBB3969367.1"/>
    <property type="molecule type" value="Genomic_DNA"/>
</dbReference>
<dbReference type="RefSeq" id="WP_134336711.1">
    <property type="nucleotide sequence ID" value="NZ_BMCZ01000002.1"/>
</dbReference>
<accession>A0A4Y8ABF2</accession>
<comment type="caution">
    <text evidence="2">The sequence shown here is derived from an EMBL/GenBank/DDBJ whole genome shotgun (WGS) entry which is preliminary data.</text>
</comment>
<proteinExistence type="predicted"/>
<gene>
    <name evidence="2" type="ORF">E2R65_11955</name>
    <name evidence="1" type="ORF">GGR35_001970</name>
</gene>
<evidence type="ECO:0000313" key="2">
    <source>
        <dbReference type="EMBL" id="TEW65845.1"/>
    </source>
</evidence>
<evidence type="ECO:0008006" key="5">
    <source>
        <dbReference type="Google" id="ProtNLM"/>
    </source>
</evidence>
<reference evidence="2 3" key="1">
    <citation type="journal article" date="2016" name="Int. J. Syst. Evol. Microbiol.">
        <title>Proposal of Mucilaginibacter phyllosphaerae sp. nov. isolated from the phyllosphere of Galium album.</title>
        <authorList>
            <person name="Aydogan E.L."/>
            <person name="Busse H.J."/>
            <person name="Moser G."/>
            <person name="Muller C."/>
            <person name="Kampfer P."/>
            <person name="Glaeser S.P."/>
        </authorList>
    </citation>
    <scope>NUCLEOTIDE SEQUENCE [LARGE SCALE GENOMIC DNA]</scope>
    <source>
        <strain evidence="2 3">PP-F2FG21</strain>
    </source>
</reference>
<dbReference type="Proteomes" id="UP000297248">
    <property type="component" value="Unassembled WGS sequence"/>
</dbReference>
<dbReference type="Proteomes" id="UP000583101">
    <property type="component" value="Unassembled WGS sequence"/>
</dbReference>
<evidence type="ECO:0000313" key="1">
    <source>
        <dbReference type="EMBL" id="MBB3969367.1"/>
    </source>
</evidence>
<name>A0A4Y8ABF2_9SPHI</name>
<evidence type="ECO:0000313" key="4">
    <source>
        <dbReference type="Proteomes" id="UP000583101"/>
    </source>
</evidence>
<dbReference type="AlphaFoldDB" id="A0A4Y8ABF2"/>
<dbReference type="EMBL" id="SNQG01000004">
    <property type="protein sequence ID" value="TEW65845.1"/>
    <property type="molecule type" value="Genomic_DNA"/>
</dbReference>
<sequence>MLTPDQLIKNLSTNHTKGFIKQLSVTLRDQGFDIDRLIDLTFHPDKQVGFRAAWLLDTTLLSCPEYYVHNIPYLVKRMGDVTNQSCKRHYTRIMMHLAAPAAPQLVKEKLAVINLDIVIEKCFDWMIDPEVRVAVKVFAADTLYYLCHRHDWIKEELTNQVKFMMQSGGPAIQSRGRKLLALLLK</sequence>
<dbReference type="OrthoDB" id="979487at2"/>
<evidence type="ECO:0000313" key="3">
    <source>
        <dbReference type="Proteomes" id="UP000297248"/>
    </source>
</evidence>
<keyword evidence="4" id="KW-1185">Reference proteome</keyword>